<dbReference type="PROSITE" id="PS01078">
    <property type="entry name" value="MOCF_BIOSYNTHESIS_1"/>
    <property type="match status" value="1"/>
</dbReference>
<dbReference type="GO" id="GO:0005829">
    <property type="term" value="C:cytosol"/>
    <property type="evidence" value="ECO:0007669"/>
    <property type="project" value="TreeGrafter"/>
</dbReference>
<dbReference type="KEGG" id="mig:Metig_1593"/>
<evidence type="ECO:0000256" key="2">
    <source>
        <dbReference type="ARBA" id="ARBA00023150"/>
    </source>
</evidence>
<organism evidence="5">
    <name type="scientific">Methanotorris igneus (strain DSM 5666 / JCM 11834 / Kol 5)</name>
    <dbReference type="NCBI Taxonomy" id="880724"/>
    <lineage>
        <taxon>Archaea</taxon>
        <taxon>Methanobacteriati</taxon>
        <taxon>Methanobacteriota</taxon>
        <taxon>Methanomada group</taxon>
        <taxon>Methanococci</taxon>
        <taxon>Methanococcales</taxon>
        <taxon>Methanocaldococcaceae</taxon>
        <taxon>Methanotorris</taxon>
    </lineage>
</organism>
<reference evidence="4 5" key="1">
    <citation type="submission" date="2011-05" db="EMBL/GenBank/DDBJ databases">
        <title>Complete sequence of Methanotorris igneus Kol 5.</title>
        <authorList>
            <consortium name="US DOE Joint Genome Institute"/>
            <person name="Lucas S."/>
            <person name="Han J."/>
            <person name="Lapidus A."/>
            <person name="Cheng J.-F."/>
            <person name="Goodwin L."/>
            <person name="Pitluck S."/>
            <person name="Peters L."/>
            <person name="Mikhailova N."/>
            <person name="Chertkov O."/>
            <person name="Han C."/>
            <person name="Tapia R."/>
            <person name="Land M."/>
            <person name="Hauser L."/>
            <person name="Kyrpides N."/>
            <person name="Ivanova N."/>
            <person name="Pagani I."/>
            <person name="Sieprawska-Lupa M."/>
            <person name="Whitman W."/>
            <person name="Woyke T."/>
        </authorList>
    </citation>
    <scope>NUCLEOTIDE SEQUENCE [LARGE SCALE GENOMIC DNA]</scope>
    <source>
        <strain evidence="5">DSM 5666 / JCM 11834 / Kol 5</strain>
    </source>
</reference>
<dbReference type="SUPFAM" id="SSF53218">
    <property type="entry name" value="Molybdenum cofactor biosynthesis proteins"/>
    <property type="match status" value="1"/>
</dbReference>
<dbReference type="CDD" id="cd00886">
    <property type="entry name" value="MogA_MoaB"/>
    <property type="match status" value="1"/>
</dbReference>
<gene>
    <name evidence="4" type="ordered locus">Metig_1593</name>
</gene>
<dbReference type="AlphaFoldDB" id="F6BBB9"/>
<dbReference type="NCBIfam" id="TIGR00177">
    <property type="entry name" value="molyb_syn"/>
    <property type="match status" value="1"/>
</dbReference>
<evidence type="ECO:0000313" key="5">
    <source>
        <dbReference type="Proteomes" id="UP000009227"/>
    </source>
</evidence>
<comment type="similarity">
    <text evidence="1">Belongs to the MoaB/Mog family.</text>
</comment>
<name>F6BBB9_METIK</name>
<dbReference type="RefSeq" id="WP_013799719.1">
    <property type="nucleotide sequence ID" value="NC_015562.1"/>
</dbReference>
<evidence type="ECO:0000259" key="3">
    <source>
        <dbReference type="SMART" id="SM00852"/>
    </source>
</evidence>
<protein>
    <submittedName>
        <fullName evidence="4">Molybdenum cofactor synthesis domain protein</fullName>
    </submittedName>
</protein>
<feature type="domain" description="MoaB/Mog" evidence="3">
    <location>
        <begin position="11"/>
        <end position="157"/>
    </location>
</feature>
<dbReference type="Proteomes" id="UP000009227">
    <property type="component" value="Chromosome"/>
</dbReference>
<evidence type="ECO:0000313" key="4">
    <source>
        <dbReference type="EMBL" id="AEF97126.1"/>
    </source>
</evidence>
<keyword evidence="5" id="KW-1185">Reference proteome</keyword>
<proteinExistence type="inferred from homology"/>
<dbReference type="InterPro" id="IPR036425">
    <property type="entry name" value="MoaB/Mog-like_dom_sf"/>
</dbReference>
<dbReference type="PANTHER" id="PTHR43232:SF2">
    <property type="entry name" value="MOLYBDENUM COFACTOR BIOSYNTHESIS PROTEIN B"/>
    <property type="match status" value="1"/>
</dbReference>
<dbReference type="HOGENOM" id="CLU_077358_2_3_2"/>
<dbReference type="Gene3D" id="3.40.980.10">
    <property type="entry name" value="MoaB/Mog-like domain"/>
    <property type="match status" value="1"/>
</dbReference>
<dbReference type="OrthoDB" id="205337at2157"/>
<dbReference type="SMART" id="SM00852">
    <property type="entry name" value="MoCF_biosynth"/>
    <property type="match status" value="1"/>
</dbReference>
<accession>F6BBB9</accession>
<dbReference type="Pfam" id="PF00994">
    <property type="entry name" value="MoCF_biosynth"/>
    <property type="match status" value="1"/>
</dbReference>
<dbReference type="GO" id="GO:0006777">
    <property type="term" value="P:Mo-molybdopterin cofactor biosynthetic process"/>
    <property type="evidence" value="ECO:0007669"/>
    <property type="project" value="UniProtKB-KW"/>
</dbReference>
<dbReference type="STRING" id="880724.Metig_1593"/>
<evidence type="ECO:0000256" key="1">
    <source>
        <dbReference type="ARBA" id="ARBA00006112"/>
    </source>
</evidence>
<dbReference type="PANTHER" id="PTHR43232">
    <property type="entry name" value="MOLYBDENUM COFACTOR BIOSYNTHESIS PROTEIN B"/>
    <property type="match status" value="1"/>
</dbReference>
<sequence>MHEGISDIKYGVITVSDSRYNEMLKGNNKVEDKSGELLKNELNAIFHALIPDNKDMIKGVIDHVIDFFDVDCIVITGGTGISKRDTTPDVLKEIFEKELEGFKIIFHKISYEEIGTATILSRATAGIYKGRVIYALPGSVNACKTALKIIKKETGHILKHVRE</sequence>
<dbReference type="PIRSF" id="PIRSF006443">
    <property type="entry name" value="MoaB"/>
    <property type="match status" value="1"/>
</dbReference>
<dbReference type="InterPro" id="IPR012245">
    <property type="entry name" value="MoaB"/>
</dbReference>
<keyword evidence="2" id="KW-0501">Molybdenum cofactor biosynthesis</keyword>
<dbReference type="EMBL" id="CP002737">
    <property type="protein sequence ID" value="AEF97126.1"/>
    <property type="molecule type" value="Genomic_DNA"/>
</dbReference>
<dbReference type="GeneID" id="10644466"/>
<dbReference type="InterPro" id="IPR001453">
    <property type="entry name" value="MoaB/Mog_dom"/>
</dbReference>
<dbReference type="InterPro" id="IPR008284">
    <property type="entry name" value="MoCF_biosynth_CS"/>
</dbReference>